<reference evidence="1 2" key="1">
    <citation type="journal article" date="2019" name="Genome Biol. Evol.">
        <title>Insights into the evolution of the New World diploid cottons (Gossypium, subgenus Houzingenia) based on genome sequencing.</title>
        <authorList>
            <person name="Grover C.E."/>
            <person name="Arick M.A. 2nd"/>
            <person name="Thrash A."/>
            <person name="Conover J.L."/>
            <person name="Sanders W.S."/>
            <person name="Peterson D.G."/>
            <person name="Frelichowski J.E."/>
            <person name="Scheffler J.A."/>
            <person name="Scheffler B.E."/>
            <person name="Wendel J.F."/>
        </authorList>
    </citation>
    <scope>NUCLEOTIDE SEQUENCE [LARGE SCALE GENOMIC DNA]</scope>
    <source>
        <strain evidence="1">8</strain>
        <tissue evidence="1">Leaf</tissue>
    </source>
</reference>
<protein>
    <submittedName>
        <fullName evidence="1">Uncharacterized protein</fullName>
    </submittedName>
</protein>
<proteinExistence type="predicted"/>
<gene>
    <name evidence="1" type="ORF">Gotri_005925</name>
</gene>
<accession>A0A7J9EY98</accession>
<dbReference type="Proteomes" id="UP000593568">
    <property type="component" value="Unassembled WGS sequence"/>
</dbReference>
<evidence type="ECO:0000313" key="2">
    <source>
        <dbReference type="Proteomes" id="UP000593568"/>
    </source>
</evidence>
<dbReference type="EMBL" id="JABEZW010000010">
    <property type="protein sequence ID" value="MBA0777989.1"/>
    <property type="molecule type" value="Genomic_DNA"/>
</dbReference>
<comment type="caution">
    <text evidence="1">The sequence shown here is derived from an EMBL/GenBank/DDBJ whole genome shotgun (WGS) entry which is preliminary data.</text>
</comment>
<dbReference type="AlphaFoldDB" id="A0A7J9EY98"/>
<sequence>MLDGPNYWDTKSLAEPLRPACSMSARRFSLSGVTRGLGWTEIVALWGPVADQSGTIVEILAEDGKAVSVDMVSILDFLDSK</sequence>
<keyword evidence="2" id="KW-1185">Reference proteome</keyword>
<evidence type="ECO:0000313" key="1">
    <source>
        <dbReference type="EMBL" id="MBA0777989.1"/>
    </source>
</evidence>
<name>A0A7J9EY98_9ROSI</name>
<organism evidence="1 2">
    <name type="scientific">Gossypium trilobum</name>
    <dbReference type="NCBI Taxonomy" id="34281"/>
    <lineage>
        <taxon>Eukaryota</taxon>
        <taxon>Viridiplantae</taxon>
        <taxon>Streptophyta</taxon>
        <taxon>Embryophyta</taxon>
        <taxon>Tracheophyta</taxon>
        <taxon>Spermatophyta</taxon>
        <taxon>Magnoliopsida</taxon>
        <taxon>eudicotyledons</taxon>
        <taxon>Gunneridae</taxon>
        <taxon>Pentapetalae</taxon>
        <taxon>rosids</taxon>
        <taxon>malvids</taxon>
        <taxon>Malvales</taxon>
        <taxon>Malvaceae</taxon>
        <taxon>Malvoideae</taxon>
        <taxon>Gossypium</taxon>
    </lineage>
</organism>